<dbReference type="STRING" id="679926.Mpet_1397"/>
<dbReference type="AlphaFoldDB" id="E1REY6"/>
<feature type="transmembrane region" description="Helical" evidence="7">
    <location>
        <begin position="199"/>
        <end position="218"/>
    </location>
</feature>
<organism evidence="8 9">
    <name type="scientific">Methanolacinia petrolearia (strain DSM 11571 / OCM 486 / SEBR 4847)</name>
    <name type="common">Methanoplanus petrolearius</name>
    <dbReference type="NCBI Taxonomy" id="679926"/>
    <lineage>
        <taxon>Archaea</taxon>
        <taxon>Methanobacteriati</taxon>
        <taxon>Methanobacteriota</taxon>
        <taxon>Stenosarchaea group</taxon>
        <taxon>Methanomicrobia</taxon>
        <taxon>Methanomicrobiales</taxon>
        <taxon>Methanomicrobiaceae</taxon>
        <taxon>Methanolacinia</taxon>
    </lineage>
</organism>
<name>E1REY6_METP4</name>
<evidence type="ECO:0000313" key="9">
    <source>
        <dbReference type="Proteomes" id="UP000006565"/>
    </source>
</evidence>
<dbReference type="eggNOG" id="arCOG00899">
    <property type="taxonomic scope" value="Archaea"/>
</dbReference>
<evidence type="ECO:0000313" key="8">
    <source>
        <dbReference type="EMBL" id="ADN36157.1"/>
    </source>
</evidence>
<feature type="transmembrane region" description="Helical" evidence="7">
    <location>
        <begin position="12"/>
        <end position="30"/>
    </location>
</feature>
<dbReference type="GO" id="GO:0005886">
    <property type="term" value="C:plasma membrane"/>
    <property type="evidence" value="ECO:0007669"/>
    <property type="project" value="UniProtKB-SubCell"/>
</dbReference>
<dbReference type="Pfam" id="PF03706">
    <property type="entry name" value="LPG_synthase_TM"/>
    <property type="match status" value="1"/>
</dbReference>
<evidence type="ECO:0000256" key="6">
    <source>
        <dbReference type="ARBA" id="ARBA00023136"/>
    </source>
</evidence>
<dbReference type="HOGENOM" id="CLU_048072_3_1_2"/>
<keyword evidence="6 7" id="KW-0472">Membrane</keyword>
<comment type="subcellular location">
    <subcellularLocation>
        <location evidence="1">Cell membrane</location>
        <topology evidence="1">Multi-pass membrane protein</topology>
    </subcellularLocation>
</comment>
<keyword evidence="4 7" id="KW-0812">Transmembrane</keyword>
<dbReference type="InterPro" id="IPR022791">
    <property type="entry name" value="L-PG_synthase/AglD"/>
</dbReference>
<dbReference type="RefSeq" id="WP_013329334.1">
    <property type="nucleotide sequence ID" value="NC_014507.1"/>
</dbReference>
<accession>E1REY6</accession>
<dbReference type="OrthoDB" id="118045at2157"/>
<dbReference type="NCBIfam" id="TIGR00374">
    <property type="entry name" value="flippase-like domain"/>
    <property type="match status" value="1"/>
</dbReference>
<evidence type="ECO:0000256" key="4">
    <source>
        <dbReference type="ARBA" id="ARBA00022692"/>
    </source>
</evidence>
<protein>
    <recommendedName>
        <fullName evidence="10">Lysylphosphatidylglycerol synthetase/UPF0104</fullName>
    </recommendedName>
</protein>
<evidence type="ECO:0000256" key="5">
    <source>
        <dbReference type="ARBA" id="ARBA00022989"/>
    </source>
</evidence>
<keyword evidence="9" id="KW-1185">Reference proteome</keyword>
<dbReference type="PANTHER" id="PTHR39087:SF2">
    <property type="entry name" value="UPF0104 MEMBRANE PROTEIN MJ1595"/>
    <property type="match status" value="1"/>
</dbReference>
<evidence type="ECO:0008006" key="10">
    <source>
        <dbReference type="Google" id="ProtNLM"/>
    </source>
</evidence>
<sequence>MKNKHNKKIFQLIQIIIGIIISIFFLWLSFKNTNLNDFISSFYNANYLLLIIAMIILIGSVWIRAIRWKYLLIGIGETSTEDAYKATMIGNMGNNILPLKMGEILRAYAISKKADIIISGAFSSIIIERIVDIISLLLIITIIFTLFPITEITQIIAFFGYFILIGFLILTYLLFKYEDKFKKWYFNKQKKLNEKNKGFLAKHLIGFCQGIESLWQNPNQGKTIILSLLIWLMYFIFTILCILALNIDISISDCLKCTVLILTFTTFAILIPAAPGSIGTYQIATIVALQIIGININIARAFSIIYFLVQYLPFTIIGLYYFFQMNMHISDLEHKIIGKKE</sequence>
<feature type="transmembrane region" description="Helical" evidence="7">
    <location>
        <begin position="155"/>
        <end position="175"/>
    </location>
</feature>
<keyword evidence="3" id="KW-1003">Cell membrane</keyword>
<dbReference type="KEGG" id="mpi:Mpet_1397"/>
<gene>
    <name evidence="8" type="ordered locus">Mpet_1397</name>
</gene>
<feature type="transmembrane region" description="Helical" evidence="7">
    <location>
        <begin position="42"/>
        <end position="63"/>
    </location>
</feature>
<dbReference type="Proteomes" id="UP000006565">
    <property type="component" value="Chromosome"/>
</dbReference>
<keyword evidence="5 7" id="KW-1133">Transmembrane helix</keyword>
<dbReference type="PANTHER" id="PTHR39087">
    <property type="entry name" value="UPF0104 MEMBRANE PROTEIN MJ1595"/>
    <property type="match status" value="1"/>
</dbReference>
<evidence type="ECO:0000256" key="1">
    <source>
        <dbReference type="ARBA" id="ARBA00004651"/>
    </source>
</evidence>
<proteinExistence type="inferred from homology"/>
<feature type="transmembrane region" description="Helical" evidence="7">
    <location>
        <begin position="130"/>
        <end position="149"/>
    </location>
</feature>
<dbReference type="EMBL" id="CP002117">
    <property type="protein sequence ID" value="ADN36157.1"/>
    <property type="molecule type" value="Genomic_DNA"/>
</dbReference>
<evidence type="ECO:0000256" key="7">
    <source>
        <dbReference type="SAM" id="Phobius"/>
    </source>
</evidence>
<evidence type="ECO:0000256" key="3">
    <source>
        <dbReference type="ARBA" id="ARBA00022475"/>
    </source>
</evidence>
<feature type="transmembrane region" description="Helical" evidence="7">
    <location>
        <begin position="224"/>
        <end position="245"/>
    </location>
</feature>
<feature type="transmembrane region" description="Helical" evidence="7">
    <location>
        <begin position="257"/>
        <end position="274"/>
    </location>
</feature>
<feature type="transmembrane region" description="Helical" evidence="7">
    <location>
        <begin position="305"/>
        <end position="323"/>
    </location>
</feature>
<reference evidence="8 9" key="1">
    <citation type="journal article" date="2010" name="Stand. Genomic Sci.">
        <title>Complete genome sequence of Methanoplanus petrolearius type strain (SEBR 4847).</title>
        <authorList>
            <person name="Brambilla E."/>
            <person name="Djao O.D."/>
            <person name="Daligault H."/>
            <person name="Lapidus A."/>
            <person name="Lucas S."/>
            <person name="Hammon N."/>
            <person name="Nolan M."/>
            <person name="Tice H."/>
            <person name="Cheng J.F."/>
            <person name="Han C."/>
            <person name="Tapia R."/>
            <person name="Goodwin L."/>
            <person name="Pitluck S."/>
            <person name="Liolios K."/>
            <person name="Ivanova N."/>
            <person name="Mavromatis K."/>
            <person name="Mikhailova N."/>
            <person name="Pati A."/>
            <person name="Chen A."/>
            <person name="Palaniappan K."/>
            <person name="Land M."/>
            <person name="Hauser L."/>
            <person name="Chang Y.J."/>
            <person name="Jeffries C.D."/>
            <person name="Rohde M."/>
            <person name="Spring S."/>
            <person name="Sikorski J."/>
            <person name="Goker M."/>
            <person name="Woyke T."/>
            <person name="Bristow J."/>
            <person name="Eisen J.A."/>
            <person name="Markowitz V."/>
            <person name="Hugenholtz P."/>
            <person name="Kyrpides N.C."/>
            <person name="Klenk H.P."/>
        </authorList>
    </citation>
    <scope>NUCLEOTIDE SEQUENCE [LARGE SCALE GENOMIC DNA]</scope>
    <source>
        <strain evidence="9">DSM 11571 / OCM 486 / SEBR 4847</strain>
    </source>
</reference>
<comment type="similarity">
    <text evidence="2">Belongs to the UPF0104 family.</text>
</comment>
<evidence type="ECO:0000256" key="2">
    <source>
        <dbReference type="ARBA" id="ARBA00011061"/>
    </source>
</evidence>
<dbReference type="GeneID" id="9743866"/>